<gene>
    <name evidence="11" type="ORF">H4Q32_019004</name>
</gene>
<keyword evidence="7" id="KW-0067">ATP-binding</keyword>
<evidence type="ECO:0000256" key="1">
    <source>
        <dbReference type="ARBA" id="ARBA00005505"/>
    </source>
</evidence>
<reference evidence="11 12" key="1">
    <citation type="submission" date="2022-01" db="EMBL/GenBank/DDBJ databases">
        <title>A high-quality chromosome-level genome assembly of rohu carp, Labeo rohita.</title>
        <authorList>
            <person name="Arick M.A. II"/>
            <person name="Hsu C.-Y."/>
            <person name="Magbanua Z."/>
            <person name="Pechanova O."/>
            <person name="Grover C."/>
            <person name="Miller E."/>
            <person name="Thrash A."/>
            <person name="Ezzel L."/>
            <person name="Alam S."/>
            <person name="Benzie J."/>
            <person name="Hamilton M."/>
            <person name="Karsi A."/>
            <person name="Lawrence M.L."/>
            <person name="Peterson D.G."/>
        </authorList>
    </citation>
    <scope>NUCLEOTIDE SEQUENCE [LARGE SCALE GENOMIC DNA]</scope>
    <source>
        <strain evidence="12">BAU-BD-2019</strain>
        <tissue evidence="11">Blood</tissue>
    </source>
</reference>
<comment type="catalytic activity">
    <reaction evidence="8">
        <text>L-threonyl-[protein] + ATP = O-phospho-L-threonyl-[protein] + ADP + H(+)</text>
        <dbReference type="Rhea" id="RHEA:46608"/>
        <dbReference type="Rhea" id="RHEA-COMP:11060"/>
        <dbReference type="Rhea" id="RHEA-COMP:11605"/>
        <dbReference type="ChEBI" id="CHEBI:15378"/>
        <dbReference type="ChEBI" id="CHEBI:30013"/>
        <dbReference type="ChEBI" id="CHEBI:30616"/>
        <dbReference type="ChEBI" id="CHEBI:61977"/>
        <dbReference type="ChEBI" id="CHEBI:456216"/>
        <dbReference type="EC" id="2.7.11.1"/>
    </reaction>
</comment>
<dbReference type="Gene3D" id="1.10.510.10">
    <property type="entry name" value="Transferase(Phosphotransferase) domain 1"/>
    <property type="match status" value="1"/>
</dbReference>
<dbReference type="InterPro" id="IPR051138">
    <property type="entry name" value="PIM_Ser/Thr_kinase"/>
</dbReference>
<dbReference type="EMBL" id="JACTAM010000021">
    <property type="protein sequence ID" value="KAI2651008.1"/>
    <property type="molecule type" value="Genomic_DNA"/>
</dbReference>
<comment type="similarity">
    <text evidence="1">Belongs to the protein kinase superfamily. CAMK Ser/Thr protein kinase family. PIM subfamily.</text>
</comment>
<dbReference type="EC" id="2.7.11.1" evidence="2"/>
<dbReference type="PROSITE" id="PS50011">
    <property type="entry name" value="PROTEIN_KINASE_DOM"/>
    <property type="match status" value="1"/>
</dbReference>
<feature type="domain" description="Protein kinase" evidence="10">
    <location>
        <begin position="1"/>
        <end position="173"/>
    </location>
</feature>
<dbReference type="InterPro" id="IPR011009">
    <property type="entry name" value="Kinase-like_dom_sf"/>
</dbReference>
<evidence type="ECO:0000256" key="3">
    <source>
        <dbReference type="ARBA" id="ARBA00022527"/>
    </source>
</evidence>
<sequence>MGKKDDILCRYELGECLGVGGFDVVHEASRLEDGLKVAVKDVMKMRDMEYLIIPDRHIMQQATQVKLIDFGCGDLMRKSAYMTLYDTMEYYPPEFRVKGKYHAKSALSWSLGVILFTMLCGHFPTAEDLQKTELKLWSEPGLSKDCCHLICSLLQHKPKWRLSLGKILHHDWSPYKWWSSNPRHFSSLLSALHLVGWQEVFPSLCKALTSCEAGRSWLHLASWPEAAVLVSGGTARLGMCTKFLLRAWNV</sequence>
<evidence type="ECO:0000313" key="11">
    <source>
        <dbReference type="EMBL" id="KAI2651008.1"/>
    </source>
</evidence>
<evidence type="ECO:0000256" key="7">
    <source>
        <dbReference type="ARBA" id="ARBA00022840"/>
    </source>
</evidence>
<keyword evidence="3" id="KW-0723">Serine/threonine-protein kinase</keyword>
<comment type="catalytic activity">
    <reaction evidence="9">
        <text>L-seryl-[protein] + ATP = O-phospho-L-seryl-[protein] + ADP + H(+)</text>
        <dbReference type="Rhea" id="RHEA:17989"/>
        <dbReference type="Rhea" id="RHEA-COMP:9863"/>
        <dbReference type="Rhea" id="RHEA-COMP:11604"/>
        <dbReference type="ChEBI" id="CHEBI:15378"/>
        <dbReference type="ChEBI" id="CHEBI:29999"/>
        <dbReference type="ChEBI" id="CHEBI:30616"/>
        <dbReference type="ChEBI" id="CHEBI:83421"/>
        <dbReference type="ChEBI" id="CHEBI:456216"/>
        <dbReference type="EC" id="2.7.11.1"/>
    </reaction>
</comment>
<keyword evidence="6 11" id="KW-0418">Kinase</keyword>
<dbReference type="PANTHER" id="PTHR22984:SF11">
    <property type="entry name" value="AURORA KINASE-RELATED"/>
    <property type="match status" value="1"/>
</dbReference>
<evidence type="ECO:0000313" key="12">
    <source>
        <dbReference type="Proteomes" id="UP000830375"/>
    </source>
</evidence>
<dbReference type="InterPro" id="IPR000719">
    <property type="entry name" value="Prot_kinase_dom"/>
</dbReference>
<dbReference type="GO" id="GO:0016301">
    <property type="term" value="F:kinase activity"/>
    <property type="evidence" value="ECO:0007669"/>
    <property type="project" value="UniProtKB-KW"/>
</dbReference>
<evidence type="ECO:0000256" key="6">
    <source>
        <dbReference type="ARBA" id="ARBA00022777"/>
    </source>
</evidence>
<dbReference type="SUPFAM" id="SSF56112">
    <property type="entry name" value="Protein kinase-like (PK-like)"/>
    <property type="match status" value="1"/>
</dbReference>
<protein>
    <recommendedName>
        <fullName evidence="2">non-specific serine/threonine protein kinase</fullName>
        <ecNumber evidence="2">2.7.11.1</ecNumber>
    </recommendedName>
</protein>
<evidence type="ECO:0000256" key="5">
    <source>
        <dbReference type="ARBA" id="ARBA00022741"/>
    </source>
</evidence>
<dbReference type="Pfam" id="PF00069">
    <property type="entry name" value="Pkinase"/>
    <property type="match status" value="1"/>
</dbReference>
<evidence type="ECO:0000256" key="2">
    <source>
        <dbReference type="ARBA" id="ARBA00012513"/>
    </source>
</evidence>
<evidence type="ECO:0000259" key="10">
    <source>
        <dbReference type="PROSITE" id="PS50011"/>
    </source>
</evidence>
<keyword evidence="5" id="KW-0547">Nucleotide-binding</keyword>
<proteinExistence type="inferred from homology"/>
<dbReference type="Proteomes" id="UP000830375">
    <property type="component" value="Unassembled WGS sequence"/>
</dbReference>
<name>A0ABQ8LK04_LABRO</name>
<evidence type="ECO:0000256" key="9">
    <source>
        <dbReference type="ARBA" id="ARBA00048679"/>
    </source>
</evidence>
<organism evidence="11 12">
    <name type="scientific">Labeo rohita</name>
    <name type="common">Indian major carp</name>
    <name type="synonym">Cyprinus rohita</name>
    <dbReference type="NCBI Taxonomy" id="84645"/>
    <lineage>
        <taxon>Eukaryota</taxon>
        <taxon>Metazoa</taxon>
        <taxon>Chordata</taxon>
        <taxon>Craniata</taxon>
        <taxon>Vertebrata</taxon>
        <taxon>Euteleostomi</taxon>
        <taxon>Actinopterygii</taxon>
        <taxon>Neopterygii</taxon>
        <taxon>Teleostei</taxon>
        <taxon>Ostariophysi</taxon>
        <taxon>Cypriniformes</taxon>
        <taxon>Cyprinidae</taxon>
        <taxon>Labeoninae</taxon>
        <taxon>Labeonini</taxon>
        <taxon>Labeo</taxon>
    </lineage>
</organism>
<comment type="caution">
    <text evidence="11">The sequence shown here is derived from an EMBL/GenBank/DDBJ whole genome shotgun (WGS) entry which is preliminary data.</text>
</comment>
<keyword evidence="12" id="KW-1185">Reference proteome</keyword>
<evidence type="ECO:0000256" key="8">
    <source>
        <dbReference type="ARBA" id="ARBA00047899"/>
    </source>
</evidence>
<accession>A0ABQ8LK04</accession>
<dbReference type="PANTHER" id="PTHR22984">
    <property type="entry name" value="SERINE/THREONINE-PROTEIN KINASE PIM"/>
    <property type="match status" value="1"/>
</dbReference>
<dbReference type="SMART" id="SM00220">
    <property type="entry name" value="S_TKc"/>
    <property type="match status" value="1"/>
</dbReference>
<keyword evidence="4" id="KW-0808">Transferase</keyword>
<evidence type="ECO:0000256" key="4">
    <source>
        <dbReference type="ARBA" id="ARBA00022679"/>
    </source>
</evidence>